<dbReference type="EMBL" id="LT629757">
    <property type="protein sequence ID" value="SDT13225.1"/>
    <property type="molecule type" value="Genomic_DNA"/>
</dbReference>
<proteinExistence type="predicted"/>
<keyword evidence="3" id="KW-0418">Kinase</keyword>
<dbReference type="Gene3D" id="3.30.565.10">
    <property type="entry name" value="Histidine kinase-like ATPase, C-terminal domain"/>
    <property type="match status" value="1"/>
</dbReference>
<keyword evidence="1" id="KW-0723">Serine/threonine-protein kinase</keyword>
<dbReference type="GO" id="GO:0004674">
    <property type="term" value="F:protein serine/threonine kinase activity"/>
    <property type="evidence" value="ECO:0007669"/>
    <property type="project" value="UniProtKB-KW"/>
</dbReference>
<dbReference type="InterPro" id="IPR050267">
    <property type="entry name" value="Anti-sigma-factor_SerPK"/>
</dbReference>
<accession>A0A1H1XVR4</accession>
<sequence length="139" mass="14813">MTSTSVVTPEGPTVSNRPDVELRLPAESAYVAVLRMTTAGLAARLDFTLDDIEDLRMAVGEACALVLEHASARGDLRASFDLSDGSIRVSISADSEPGSEPDSDSFGWQVLTALTSDVRTHREGALLWVSFTVRSSITA</sequence>
<dbReference type="PANTHER" id="PTHR35526:SF3">
    <property type="entry name" value="ANTI-SIGMA-F FACTOR RSBW"/>
    <property type="match status" value="1"/>
</dbReference>
<dbReference type="STRING" id="642780.SAMN04488570_3617"/>
<dbReference type="InterPro" id="IPR003594">
    <property type="entry name" value="HATPase_dom"/>
</dbReference>
<dbReference type="Proteomes" id="UP000198859">
    <property type="component" value="Chromosome I"/>
</dbReference>
<organism evidence="3 4">
    <name type="scientific">Nocardioides scoriae</name>
    <dbReference type="NCBI Taxonomy" id="642780"/>
    <lineage>
        <taxon>Bacteria</taxon>
        <taxon>Bacillati</taxon>
        <taxon>Actinomycetota</taxon>
        <taxon>Actinomycetes</taxon>
        <taxon>Propionibacteriales</taxon>
        <taxon>Nocardioidaceae</taxon>
        <taxon>Nocardioides</taxon>
    </lineage>
</organism>
<dbReference type="PANTHER" id="PTHR35526">
    <property type="entry name" value="ANTI-SIGMA-F FACTOR RSBW-RELATED"/>
    <property type="match status" value="1"/>
</dbReference>
<evidence type="ECO:0000313" key="4">
    <source>
        <dbReference type="Proteomes" id="UP000198859"/>
    </source>
</evidence>
<keyword evidence="3" id="KW-0808">Transferase</keyword>
<name>A0A1H1XVR4_9ACTN</name>
<gene>
    <name evidence="3" type="ORF">SAMN04488570_3617</name>
</gene>
<feature type="domain" description="Histidine kinase/HSP90-like ATPase" evidence="2">
    <location>
        <begin position="24"/>
        <end position="123"/>
    </location>
</feature>
<evidence type="ECO:0000313" key="3">
    <source>
        <dbReference type="EMBL" id="SDT13225.1"/>
    </source>
</evidence>
<evidence type="ECO:0000259" key="2">
    <source>
        <dbReference type="Pfam" id="PF13581"/>
    </source>
</evidence>
<dbReference type="InterPro" id="IPR036890">
    <property type="entry name" value="HATPase_C_sf"/>
</dbReference>
<dbReference type="AlphaFoldDB" id="A0A1H1XVR4"/>
<reference evidence="4" key="1">
    <citation type="submission" date="2016-10" db="EMBL/GenBank/DDBJ databases">
        <authorList>
            <person name="Varghese N."/>
            <person name="Submissions S."/>
        </authorList>
    </citation>
    <scope>NUCLEOTIDE SEQUENCE [LARGE SCALE GENOMIC DNA]</scope>
    <source>
        <strain evidence="4">DSM 22127</strain>
    </source>
</reference>
<keyword evidence="4" id="KW-1185">Reference proteome</keyword>
<protein>
    <submittedName>
        <fullName evidence="3">Serine/threonine-protein kinase RsbW</fullName>
    </submittedName>
</protein>
<evidence type="ECO:0000256" key="1">
    <source>
        <dbReference type="ARBA" id="ARBA00022527"/>
    </source>
</evidence>
<dbReference type="Pfam" id="PF13581">
    <property type="entry name" value="HATPase_c_2"/>
    <property type="match status" value="1"/>
</dbReference>